<organism evidence="6">
    <name type="scientific">Serratia fonticola</name>
    <dbReference type="NCBI Taxonomy" id="47917"/>
    <lineage>
        <taxon>Bacteria</taxon>
        <taxon>Pseudomonadati</taxon>
        <taxon>Pseudomonadota</taxon>
        <taxon>Gammaproteobacteria</taxon>
        <taxon>Enterobacterales</taxon>
        <taxon>Yersiniaceae</taxon>
        <taxon>Serratia</taxon>
    </lineage>
</organism>
<dbReference type="PROSITE" id="PS00552">
    <property type="entry name" value="HTH_MERR_1"/>
    <property type="match status" value="1"/>
</dbReference>
<dbReference type="GO" id="GO:0003677">
    <property type="term" value="F:DNA binding"/>
    <property type="evidence" value="ECO:0007669"/>
    <property type="project" value="UniProtKB-KW"/>
</dbReference>
<evidence type="ECO:0000259" key="5">
    <source>
        <dbReference type="PROSITE" id="PS50937"/>
    </source>
</evidence>
<dbReference type="PANTHER" id="PTHR30204:SF94">
    <property type="entry name" value="HEAVY METAL-DEPENDENT TRANSCRIPTIONAL REGULATOR HI_0293-RELATED"/>
    <property type="match status" value="1"/>
</dbReference>
<dbReference type="PANTHER" id="PTHR30204">
    <property type="entry name" value="REDOX-CYCLING DRUG-SENSING TRANSCRIPTIONAL ACTIVATOR SOXR"/>
    <property type="match status" value="1"/>
</dbReference>
<keyword evidence="1" id="KW-0805">Transcription regulation</keyword>
<keyword evidence="3" id="KW-0804">Transcription</keyword>
<dbReference type="Gene3D" id="1.10.1660.10">
    <property type="match status" value="1"/>
</dbReference>
<gene>
    <name evidence="6" type="primary">hmrR_2</name>
    <name evidence="6" type="ORF">NCTC12965_02800</name>
</gene>
<name>A0A4U9U7E5_SERFO</name>
<dbReference type="PROSITE" id="PS50937">
    <property type="entry name" value="HTH_MERR_2"/>
    <property type="match status" value="1"/>
</dbReference>
<dbReference type="InterPro" id="IPR047057">
    <property type="entry name" value="MerR_fam"/>
</dbReference>
<evidence type="ECO:0000256" key="1">
    <source>
        <dbReference type="ARBA" id="ARBA00023015"/>
    </source>
</evidence>
<evidence type="ECO:0000256" key="3">
    <source>
        <dbReference type="ARBA" id="ARBA00023163"/>
    </source>
</evidence>
<dbReference type="SMART" id="SM00422">
    <property type="entry name" value="HTH_MERR"/>
    <property type="match status" value="1"/>
</dbReference>
<dbReference type="InterPro" id="IPR009061">
    <property type="entry name" value="DNA-bd_dom_put_sf"/>
</dbReference>
<dbReference type="Pfam" id="PF13411">
    <property type="entry name" value="MerR_1"/>
    <property type="match status" value="1"/>
</dbReference>
<dbReference type="PRINTS" id="PR00040">
    <property type="entry name" value="HTHMERR"/>
</dbReference>
<dbReference type="AlphaFoldDB" id="A0A4U9U7E5"/>
<feature type="domain" description="HTH merR-type" evidence="5">
    <location>
        <begin position="1"/>
        <end position="69"/>
    </location>
</feature>
<dbReference type="InterPro" id="IPR000551">
    <property type="entry name" value="MerR-type_HTH_dom"/>
</dbReference>
<keyword evidence="2" id="KW-0238">DNA-binding</keyword>
<accession>A0A4U9U7E5</accession>
<dbReference type="GO" id="GO:0003700">
    <property type="term" value="F:DNA-binding transcription factor activity"/>
    <property type="evidence" value="ECO:0007669"/>
    <property type="project" value="InterPro"/>
</dbReference>
<evidence type="ECO:0000313" key="6">
    <source>
        <dbReference type="EMBL" id="VTR28965.1"/>
    </source>
</evidence>
<dbReference type="EMBL" id="CABEEZ010000061">
    <property type="protein sequence ID" value="VTR28965.1"/>
    <property type="molecule type" value="Genomic_DNA"/>
</dbReference>
<feature type="compositionally biased region" description="Basic and acidic residues" evidence="4">
    <location>
        <begin position="92"/>
        <end position="104"/>
    </location>
</feature>
<feature type="region of interest" description="Disordered" evidence="4">
    <location>
        <begin position="91"/>
        <end position="114"/>
    </location>
</feature>
<dbReference type="SUPFAM" id="SSF46955">
    <property type="entry name" value="Putative DNA-binding domain"/>
    <property type="match status" value="1"/>
</dbReference>
<evidence type="ECO:0000256" key="2">
    <source>
        <dbReference type="ARBA" id="ARBA00023125"/>
    </source>
</evidence>
<evidence type="ECO:0000256" key="4">
    <source>
        <dbReference type="SAM" id="MobiDB-lite"/>
    </source>
</evidence>
<protein>
    <submittedName>
        <fullName evidence="6">Copper export regulator</fullName>
    </submittedName>
</protein>
<sequence length="114" mass="12798">MNIGQAAKSSGVSAKMIRYYEQIGLIPKAIRSDAGYRHYSSSDVHSLRFIRRSRDLGFSVEQISALLVLWNDRDRASADVKEMALSHVARLKSQDRRTAGDGRNPRVPGRSLPR</sequence>
<reference evidence="6" key="1">
    <citation type="submission" date="2019-05" db="EMBL/GenBank/DDBJ databases">
        <authorList>
            <consortium name="Pathogen Informatics"/>
        </authorList>
    </citation>
    <scope>NUCLEOTIDE SEQUENCE [LARGE SCALE GENOMIC DNA]</scope>
    <source>
        <strain evidence="6">NCTC12965</strain>
    </source>
</reference>
<proteinExistence type="predicted"/>